<evidence type="ECO:0000313" key="1">
    <source>
        <dbReference type="EMBL" id="KIJ38615.1"/>
    </source>
</evidence>
<keyword evidence="2" id="KW-1185">Reference proteome</keyword>
<feature type="non-terminal residue" evidence="1">
    <location>
        <position position="318"/>
    </location>
</feature>
<sequence>MSTDLRLTPSSVPWNNLTSLHLPSLNDLYLRTPDETEPTGSRLMDILRFNPGLEILNARVSDFNWFPNSIPLLKLRRAYVIVRTIQEWNLFYKAISIPQIRDLTIDIRELTSMPAVCSMIGEQSSVIPLLNNADTCSMEYIQCLESYWTADLQKLGINISCWNQEHETRFQVNVYLLLQDPGGIQDPEEPASEPCDLFSMMPAVTRFKFTECTSFYPSIRPPPFVGILDLQDTRYLGNLEMWIYGIPEDSFASLAAIILPKEIHGWRWQFVQRILERLVSNSDKPEIIVVGEDMAKNTHEELQGFCSEYGVLWRFEGL</sequence>
<dbReference type="EMBL" id="KN837159">
    <property type="protein sequence ID" value="KIJ38615.1"/>
    <property type="molecule type" value="Genomic_DNA"/>
</dbReference>
<dbReference type="HOGENOM" id="CLU_875933_0_0_1"/>
<evidence type="ECO:0000313" key="2">
    <source>
        <dbReference type="Proteomes" id="UP000054279"/>
    </source>
</evidence>
<organism evidence="1 2">
    <name type="scientific">Sphaerobolus stellatus (strain SS14)</name>
    <dbReference type="NCBI Taxonomy" id="990650"/>
    <lineage>
        <taxon>Eukaryota</taxon>
        <taxon>Fungi</taxon>
        <taxon>Dikarya</taxon>
        <taxon>Basidiomycota</taxon>
        <taxon>Agaricomycotina</taxon>
        <taxon>Agaricomycetes</taxon>
        <taxon>Phallomycetidae</taxon>
        <taxon>Geastrales</taxon>
        <taxon>Sphaerobolaceae</taxon>
        <taxon>Sphaerobolus</taxon>
    </lineage>
</organism>
<gene>
    <name evidence="1" type="ORF">M422DRAFT_33207</name>
</gene>
<dbReference type="Proteomes" id="UP000054279">
    <property type="component" value="Unassembled WGS sequence"/>
</dbReference>
<proteinExistence type="predicted"/>
<dbReference type="AlphaFoldDB" id="A0A0C9VLB8"/>
<accession>A0A0C9VLB8</accession>
<protein>
    <submittedName>
        <fullName evidence="1">Uncharacterized protein</fullName>
    </submittedName>
</protein>
<reference evidence="1 2" key="1">
    <citation type="submission" date="2014-06" db="EMBL/GenBank/DDBJ databases">
        <title>Evolutionary Origins and Diversification of the Mycorrhizal Mutualists.</title>
        <authorList>
            <consortium name="DOE Joint Genome Institute"/>
            <consortium name="Mycorrhizal Genomics Consortium"/>
            <person name="Kohler A."/>
            <person name="Kuo A."/>
            <person name="Nagy L.G."/>
            <person name="Floudas D."/>
            <person name="Copeland A."/>
            <person name="Barry K.W."/>
            <person name="Cichocki N."/>
            <person name="Veneault-Fourrey C."/>
            <person name="LaButti K."/>
            <person name="Lindquist E.A."/>
            <person name="Lipzen A."/>
            <person name="Lundell T."/>
            <person name="Morin E."/>
            <person name="Murat C."/>
            <person name="Riley R."/>
            <person name="Ohm R."/>
            <person name="Sun H."/>
            <person name="Tunlid A."/>
            <person name="Henrissat B."/>
            <person name="Grigoriev I.V."/>
            <person name="Hibbett D.S."/>
            <person name="Martin F."/>
        </authorList>
    </citation>
    <scope>NUCLEOTIDE SEQUENCE [LARGE SCALE GENOMIC DNA]</scope>
    <source>
        <strain evidence="1 2">SS14</strain>
    </source>
</reference>
<name>A0A0C9VLB8_SPHS4</name>